<feature type="transmembrane region" description="Helical" evidence="5">
    <location>
        <begin position="279"/>
        <end position="299"/>
    </location>
</feature>
<feature type="transmembrane region" description="Helical" evidence="5">
    <location>
        <begin position="165"/>
        <end position="181"/>
    </location>
</feature>
<dbReference type="GeneID" id="25244883"/>
<dbReference type="RefSeq" id="WP_050458684.1">
    <property type="nucleotide sequence ID" value="NZ_CP011947.1"/>
</dbReference>
<evidence type="ECO:0000256" key="3">
    <source>
        <dbReference type="ARBA" id="ARBA00022989"/>
    </source>
</evidence>
<protein>
    <submittedName>
        <fullName evidence="6">Ubiquinone biosynthesis protein UbiA</fullName>
    </submittedName>
</protein>
<sequence>MRIVPPHLYGAVVHSSVFLGASTIAEVFVASALAGIAPNAALVVGFLITVGVYNFDKLADLDADAENYAERTAFVASHPRVYAACSVVAVAVAIWLAVRHGGVYALGLTLFPGVVAAFYSVPLVPLSSVDRLKDVFLVNTATVSLAWAVPVAFIPLAVAATAPEYAAGAAGAAVAALWFFFRSAISVEVHNVRDVTGDARNGVETLPTVVGVRRTQLGLYGLELVSLGLVWAASWVGVVPAWAPVALLPSVAYSTWITHALTGSSRSVERLCTLRDGEGVLMAVGVAVVASVAGPAGAFV</sequence>
<evidence type="ECO:0000256" key="1">
    <source>
        <dbReference type="ARBA" id="ARBA00004651"/>
    </source>
</evidence>
<feature type="transmembrane region" description="Helical" evidence="5">
    <location>
        <begin position="7"/>
        <end position="30"/>
    </location>
</feature>
<reference evidence="7" key="1">
    <citation type="journal article" date="2015" name="J. Biotechnol.">
        <title>Complete genome sequence of Haloferax gibbonsii strain ARA6, a potential producer of polyhydroxyalkanoates and halocins isolated from Araruama, Rio de Janeiro, Brasil.</title>
        <authorList>
            <person name="Pinto L.H."/>
            <person name="D'Alincourt Carvalho-Assef A.P."/>
            <person name="Vieira R.P."/>
            <person name="Clementino M.M."/>
            <person name="Albano R.M."/>
        </authorList>
    </citation>
    <scope>NUCLEOTIDE SEQUENCE [LARGE SCALE GENOMIC DNA]</scope>
    <source>
        <strain evidence="7">ARA6</strain>
    </source>
</reference>
<evidence type="ECO:0000313" key="7">
    <source>
        <dbReference type="Proteomes" id="UP000066124"/>
    </source>
</evidence>
<accession>A0A0K1IQL2</accession>
<feature type="transmembrane region" description="Helical" evidence="5">
    <location>
        <begin position="104"/>
        <end position="124"/>
    </location>
</feature>
<dbReference type="KEGG" id="hgi:ABY42_02940"/>
<dbReference type="GO" id="GO:0005886">
    <property type="term" value="C:plasma membrane"/>
    <property type="evidence" value="ECO:0007669"/>
    <property type="project" value="UniProtKB-SubCell"/>
</dbReference>
<gene>
    <name evidence="6" type="ORF">ABY42_02940</name>
</gene>
<comment type="subcellular location">
    <subcellularLocation>
        <location evidence="1">Cell membrane</location>
        <topology evidence="1">Multi-pass membrane protein</topology>
    </subcellularLocation>
</comment>
<feature type="transmembrane region" description="Helical" evidence="5">
    <location>
        <begin position="217"/>
        <end position="235"/>
    </location>
</feature>
<feature type="transmembrane region" description="Helical" evidence="5">
    <location>
        <begin position="36"/>
        <end position="55"/>
    </location>
</feature>
<proteinExistence type="predicted"/>
<dbReference type="EMBL" id="CP011947">
    <property type="protein sequence ID" value="AKU06746.1"/>
    <property type="molecule type" value="Genomic_DNA"/>
</dbReference>
<feature type="transmembrane region" description="Helical" evidence="5">
    <location>
        <begin position="241"/>
        <end position="258"/>
    </location>
</feature>
<evidence type="ECO:0000313" key="6">
    <source>
        <dbReference type="EMBL" id="AKU06746.1"/>
    </source>
</evidence>
<dbReference type="Proteomes" id="UP000066124">
    <property type="component" value="Chromosome"/>
</dbReference>
<evidence type="ECO:0000256" key="4">
    <source>
        <dbReference type="ARBA" id="ARBA00023136"/>
    </source>
</evidence>
<feature type="transmembrane region" description="Helical" evidence="5">
    <location>
        <begin position="81"/>
        <end position="98"/>
    </location>
</feature>
<keyword evidence="2 5" id="KW-0812">Transmembrane</keyword>
<dbReference type="Pfam" id="PF01040">
    <property type="entry name" value="UbiA"/>
    <property type="match status" value="1"/>
</dbReference>
<keyword evidence="4 5" id="KW-0472">Membrane</keyword>
<evidence type="ECO:0000256" key="2">
    <source>
        <dbReference type="ARBA" id="ARBA00022692"/>
    </source>
</evidence>
<organism evidence="6 7">
    <name type="scientific">Haloferax gibbonsii</name>
    <dbReference type="NCBI Taxonomy" id="35746"/>
    <lineage>
        <taxon>Archaea</taxon>
        <taxon>Methanobacteriati</taxon>
        <taxon>Methanobacteriota</taxon>
        <taxon>Stenosarchaea group</taxon>
        <taxon>Halobacteria</taxon>
        <taxon>Halobacteriales</taxon>
        <taxon>Haloferacaceae</taxon>
        <taxon>Haloferax</taxon>
    </lineage>
</organism>
<name>A0A0K1IQL2_HALGI</name>
<keyword evidence="6" id="KW-0830">Ubiquinone</keyword>
<evidence type="ECO:0000256" key="5">
    <source>
        <dbReference type="SAM" id="Phobius"/>
    </source>
</evidence>
<dbReference type="InterPro" id="IPR000537">
    <property type="entry name" value="UbiA_prenyltransferase"/>
</dbReference>
<keyword evidence="3 5" id="KW-1133">Transmembrane helix</keyword>
<dbReference type="GO" id="GO:0016765">
    <property type="term" value="F:transferase activity, transferring alkyl or aryl (other than methyl) groups"/>
    <property type="evidence" value="ECO:0007669"/>
    <property type="project" value="InterPro"/>
</dbReference>
<dbReference type="PATRIC" id="fig|35746.4.peg.622"/>
<dbReference type="AlphaFoldDB" id="A0A0K1IQL2"/>
<feature type="transmembrane region" description="Helical" evidence="5">
    <location>
        <begin position="136"/>
        <end position="159"/>
    </location>
</feature>